<dbReference type="AlphaFoldDB" id="C4GNB7"/>
<comment type="caution">
    <text evidence="1">The sequence shown here is derived from an EMBL/GenBank/DDBJ whole genome shotgun (WGS) entry which is preliminary data.</text>
</comment>
<dbReference type="EMBL" id="ACJW02000010">
    <property type="protein sequence ID" value="EEP66523.1"/>
    <property type="molecule type" value="Genomic_DNA"/>
</dbReference>
<reference evidence="1" key="1">
    <citation type="submission" date="2009-04" db="EMBL/GenBank/DDBJ databases">
        <authorList>
            <person name="Weinstock G."/>
            <person name="Sodergren E."/>
            <person name="Clifton S."/>
            <person name="Fulton L."/>
            <person name="Fulton B."/>
            <person name="Courtney L."/>
            <person name="Fronick C."/>
            <person name="Harrison M."/>
            <person name="Strong C."/>
            <person name="Farmer C."/>
            <person name="Delahaunty K."/>
            <person name="Markovic C."/>
            <person name="Hall O."/>
            <person name="Minx P."/>
            <person name="Tomlinson C."/>
            <person name="Mitreva M."/>
            <person name="Nelson J."/>
            <person name="Hou S."/>
            <person name="Wollam A."/>
            <person name="Pepin K.H."/>
            <person name="Johnson M."/>
            <person name="Bhonagiri V."/>
            <person name="Nash W.E."/>
            <person name="Warren W."/>
            <person name="Chinwalla A."/>
            <person name="Mardis E.R."/>
            <person name="Wilson R.K."/>
        </authorList>
    </citation>
    <scope>NUCLEOTIDE SEQUENCE [LARGE SCALE GENOMIC DNA]</scope>
    <source>
        <strain evidence="1">ATCC 51147</strain>
    </source>
</reference>
<protein>
    <recommendedName>
        <fullName evidence="3">Abi-like protein</fullName>
    </recommendedName>
</protein>
<accession>C4GNB7</accession>
<proteinExistence type="predicted"/>
<keyword evidence="2" id="KW-1185">Reference proteome</keyword>
<dbReference type="InterPro" id="IPR011664">
    <property type="entry name" value="Abi_system_AbiD/AbiF-like"/>
</dbReference>
<evidence type="ECO:0008006" key="3">
    <source>
        <dbReference type="Google" id="ProtNLM"/>
    </source>
</evidence>
<evidence type="ECO:0000313" key="1">
    <source>
        <dbReference type="EMBL" id="EEP66523.1"/>
    </source>
</evidence>
<gene>
    <name evidence="1" type="ORF">GCWU000324_03206</name>
</gene>
<dbReference type="Pfam" id="PF07751">
    <property type="entry name" value="Abi_2"/>
    <property type="match status" value="1"/>
</dbReference>
<dbReference type="OrthoDB" id="9813050at2"/>
<sequence>MLIIDDEIKSFFSDARLEKYEKIDIKNTSLTEKYLINKELSEKCLGAISLFEVFLRNSISKAILNKYHKFGLLHKSFFNSLKPAQQEELLTVLKSIDDSISCLEDAAKNPKVSSGLVISRLGLKFWINMFDVKGKILNDERYFKQIFPKFKLYNEKDRKIKVQEMYSQLERIRILRNRVCHHEIILYDETENVLKYMKLIVSYFENPRLDCFFYNAAGFYKINEIFEKIRESK</sequence>
<dbReference type="RefSeq" id="WP_003799045.1">
    <property type="nucleotide sequence ID" value="NZ_GG665874.1"/>
</dbReference>
<name>C4GNB7_9NEIS</name>
<evidence type="ECO:0000313" key="2">
    <source>
        <dbReference type="Proteomes" id="UP000003009"/>
    </source>
</evidence>
<dbReference type="HOGENOM" id="CLU_067089_1_1_4"/>
<organism evidence="1 2">
    <name type="scientific">Kingella oralis ATCC 51147</name>
    <dbReference type="NCBI Taxonomy" id="629741"/>
    <lineage>
        <taxon>Bacteria</taxon>
        <taxon>Pseudomonadati</taxon>
        <taxon>Pseudomonadota</taxon>
        <taxon>Betaproteobacteria</taxon>
        <taxon>Neisseriales</taxon>
        <taxon>Neisseriaceae</taxon>
        <taxon>Kingella</taxon>
    </lineage>
</organism>
<dbReference type="STRING" id="629741.GCWU000324_03206"/>
<dbReference type="Proteomes" id="UP000003009">
    <property type="component" value="Unassembled WGS sequence"/>
</dbReference>